<protein>
    <submittedName>
        <fullName evidence="2">PutAbiC domain-containing protein</fullName>
    </submittedName>
</protein>
<keyword evidence="1" id="KW-0472">Membrane</keyword>
<feature type="transmembrane region" description="Helical" evidence="1">
    <location>
        <begin position="32"/>
        <end position="56"/>
    </location>
</feature>
<evidence type="ECO:0000313" key="2">
    <source>
        <dbReference type="EMBL" id="AXX89385.1"/>
    </source>
</evidence>
<feature type="transmembrane region" description="Helical" evidence="1">
    <location>
        <begin position="101"/>
        <end position="120"/>
    </location>
</feature>
<dbReference type="Pfam" id="PF16872">
    <property type="entry name" value="putAbiC"/>
    <property type="match status" value="1"/>
</dbReference>
<keyword evidence="3" id="KW-1185">Reference proteome</keyword>
<keyword evidence="1" id="KW-1133">Transmembrane helix</keyword>
<dbReference type="Proteomes" id="UP000263040">
    <property type="component" value="Chromosome"/>
</dbReference>
<dbReference type="KEGG" id="asui:ASUIS_0894"/>
<organism evidence="2 3">
    <name type="scientific">Arcobacter suis CECT 7833</name>
    <dbReference type="NCBI Taxonomy" id="663365"/>
    <lineage>
        <taxon>Bacteria</taxon>
        <taxon>Pseudomonadati</taxon>
        <taxon>Campylobacterota</taxon>
        <taxon>Epsilonproteobacteria</taxon>
        <taxon>Campylobacterales</taxon>
        <taxon>Arcobacteraceae</taxon>
        <taxon>Arcobacter</taxon>
    </lineage>
</organism>
<accession>A0AAD0WQ26</accession>
<sequence length="386" mass="45252">MEENDKDKRFFNKIYLKISNALKDEDQTIKGLFYIFCVAIAFIGTIFLIEIGSIIIGNFIEIKNSEEVTTIGIKAVEEVTTMGIKDVVEILGPFGDFFGGMLNPILTFCSFMALLMTIILQQKELKLTREQVEISVKELGETRKATEISSEALLEQSKSLKTQNFENTFFNMINLHNNSLSNIKVEKENFKITPRETSNSFNYIFEKRVEGREVINHIFFNFLKFQKEFAEFYSPKKTSVIFEDFIGYFSFDINHYFRNIYQILKFIDNSYISNKKIYSNILRAQLSSTELGMLFFNSICKNGNEKLLPLLIKYEFLEHTIFDNKIIEFLSIDIEDCIIRTKELNKEFPINKIFGDNIYWKKYINDSYTSINKVDSKEFSFFEEQQ</sequence>
<proteinExistence type="predicted"/>
<reference evidence="2 3" key="1">
    <citation type="submission" date="2018-08" db="EMBL/GenBank/DDBJ databases">
        <title>Complete genome of the Arcobacter suis type strain LMG 26152.</title>
        <authorList>
            <person name="Miller W.G."/>
            <person name="Yee E."/>
            <person name="Bono J.L."/>
        </authorList>
    </citation>
    <scope>NUCLEOTIDE SEQUENCE [LARGE SCALE GENOMIC DNA]</scope>
    <source>
        <strain evidence="2 3">CECT 7833</strain>
    </source>
</reference>
<dbReference type="RefSeq" id="WP_118885939.1">
    <property type="nucleotide sequence ID" value="NZ_CP032100.1"/>
</dbReference>
<evidence type="ECO:0000313" key="3">
    <source>
        <dbReference type="Proteomes" id="UP000263040"/>
    </source>
</evidence>
<dbReference type="EMBL" id="CP032100">
    <property type="protein sequence ID" value="AXX89385.1"/>
    <property type="molecule type" value="Genomic_DNA"/>
</dbReference>
<dbReference type="InterPro" id="IPR031709">
    <property type="entry name" value="PutAbiC"/>
</dbReference>
<evidence type="ECO:0000256" key="1">
    <source>
        <dbReference type="SAM" id="Phobius"/>
    </source>
</evidence>
<keyword evidence="1" id="KW-0812">Transmembrane</keyword>
<dbReference type="AlphaFoldDB" id="A0AAD0WQ26"/>
<gene>
    <name evidence="2" type="ORF">ASUIS_0894</name>
</gene>
<name>A0AAD0WQ26_9BACT</name>